<evidence type="ECO:0000313" key="1">
    <source>
        <dbReference type="EMBL" id="KAJ3496979.1"/>
    </source>
</evidence>
<gene>
    <name evidence="1" type="ORF">NLG97_g2256</name>
</gene>
<evidence type="ECO:0000313" key="2">
    <source>
        <dbReference type="Proteomes" id="UP001148737"/>
    </source>
</evidence>
<proteinExistence type="predicted"/>
<reference evidence="1" key="1">
    <citation type="submission" date="2022-07" db="EMBL/GenBank/DDBJ databases">
        <title>Genome Sequence of Lecanicillium saksenae.</title>
        <authorList>
            <person name="Buettner E."/>
        </authorList>
    </citation>
    <scope>NUCLEOTIDE SEQUENCE</scope>
    <source>
        <strain evidence="1">VT-O1</strain>
    </source>
</reference>
<accession>A0ACC1R1D4</accession>
<name>A0ACC1R1D4_9HYPO</name>
<dbReference type="EMBL" id="JANAKD010000147">
    <property type="protein sequence ID" value="KAJ3496979.1"/>
    <property type="molecule type" value="Genomic_DNA"/>
</dbReference>
<protein>
    <submittedName>
        <fullName evidence="1">Uncharacterized protein</fullName>
    </submittedName>
</protein>
<dbReference type="Proteomes" id="UP001148737">
    <property type="component" value="Unassembled WGS sequence"/>
</dbReference>
<organism evidence="1 2">
    <name type="scientific">Lecanicillium saksenae</name>
    <dbReference type="NCBI Taxonomy" id="468837"/>
    <lineage>
        <taxon>Eukaryota</taxon>
        <taxon>Fungi</taxon>
        <taxon>Dikarya</taxon>
        <taxon>Ascomycota</taxon>
        <taxon>Pezizomycotina</taxon>
        <taxon>Sordariomycetes</taxon>
        <taxon>Hypocreomycetidae</taxon>
        <taxon>Hypocreales</taxon>
        <taxon>Cordycipitaceae</taxon>
        <taxon>Lecanicillium</taxon>
    </lineage>
</organism>
<sequence>MNVLNPADYTVAWIAPLEIEARAALLLLDKRHQGRFALSPGDDYTYEAGEICGHNVIIATLPAGQEYGTAAAAAIASQVKKFFPRLWFGLLVGVAAGLPNLDRDPPRDIRLGDVLVGLAEGNHAGLIPYGLGKEAGGDGFQLLRFGHTLVPTERVIRSAIGSIKINAPDDAEIFLPYYEQFQGKRHSQGSFADPGQELDLLYHIDDQGVEHTMQREVRPKLERTRVWYGPIGSGDTLMKNAFKRNELRDRYNIIGLEMEAAGTMNCIPVGVIRGVCDYGDEHKNKQWQPYAAAMAASYAKALLAQIPPKAEGHITHNCGFLAMDRRAISPSVQGPPAQSLAQSSRGFREDVSGSDEESRDEDQMKALLESLAFDQIDSRLETIEKAYGETCKWLSKTPEYLDWLDPNKGLQHHGFLWIKGHPGSGKSTLMKSAMDSTRKTQKGTYISFFFNARGEKLERSTVGMYRSLLLQLLEEIPSLQTLLKSLGRRTRDRNIKVPQWSLGLLKSLFGKAVQSLEHITLICFVDALDECNESEIRDMVAFFQTLGETAVSTGVYFRVCVSSRHYPHITISKGLGLDIGQQGGHHQDIVNYVSGRLKVGSGKLAEQVCVQLIKKASGVFLWVVLVVRILTDDFDHGHAHMLLRRLEEIPEDIHELFRDILTRDGRHNKELLLCIQWVLFARGSLLPAELYTAILLGIDPIAASSQECNEVEDANIRRFILSSSKGLVELSKSKLAHPQFIHESVREFFLTGSLTRIWPEIGGNFQAESHERLKIFCLDYIAVIATRHGGELSSESSTQSAQGPPLDKTCPLLRYALRNIFYHADQAASQGIGQSDFFQKFDLASWLKLEKAIREQTAYGHSPTTSLLYILAEHNAANLIQSHPNKLDVFEIEEGHSRYGIPILAAMANGGRKSVYTLLKAQADVEPPNSPLHDLCEQYSQTVTASSLRMTDWVEFPVAKEKSRFLNLVATGDHLLITFVTASPRLTRNFNMKGTEVEMQLLEAAKRRRKNIVQLLINMGANINGVDHIGQTLLHLAAERGDETFAQQLLERGANIEAKSSAGWTPLYAATSYRAVVTVRLLLANGADLEAVTVDGETALHEAARRGHGPILLLLLDRGANIEAKSASGETPLHTAAKHRGKISVKVLLDRGANIEATTNSGETPLHLAVVWGSKDALRILLNRGANVDAATAAGETALHLAVNHWRASLLQFLLDKGANVEGANKCGQTAMDLAVQYGYKAAALVLFDRGARREAPRQGSRTP</sequence>
<keyword evidence="2" id="KW-1185">Reference proteome</keyword>
<comment type="caution">
    <text evidence="1">The sequence shown here is derived from an EMBL/GenBank/DDBJ whole genome shotgun (WGS) entry which is preliminary data.</text>
</comment>